<dbReference type="EC" id="4.1.3.17" evidence="5"/>
<evidence type="ECO:0000256" key="11">
    <source>
        <dbReference type="ARBA" id="ARBA00032305"/>
    </source>
</evidence>
<comment type="subunit">
    <text evidence="4">Homotrimer.</text>
</comment>
<dbReference type="Pfam" id="PF03737">
    <property type="entry name" value="RraA-like"/>
    <property type="match status" value="1"/>
</dbReference>
<dbReference type="RefSeq" id="WP_213236160.1">
    <property type="nucleotide sequence ID" value="NZ_JAHBCL010000009.1"/>
</dbReference>
<comment type="caution">
    <text evidence="13">The sequence shown here is derived from an EMBL/GenBank/DDBJ whole genome shotgun (WGS) entry which is preliminary data.</text>
</comment>
<evidence type="ECO:0000256" key="4">
    <source>
        <dbReference type="ARBA" id="ARBA00011233"/>
    </source>
</evidence>
<evidence type="ECO:0000256" key="3">
    <source>
        <dbReference type="ARBA" id="ARBA00008621"/>
    </source>
</evidence>
<dbReference type="EMBL" id="JAHBCL010000009">
    <property type="protein sequence ID" value="MBS7526332.1"/>
    <property type="molecule type" value="Genomic_DNA"/>
</dbReference>
<comment type="cofactor">
    <cofactor evidence="2">
        <name>a divalent metal cation</name>
        <dbReference type="ChEBI" id="CHEBI:60240"/>
    </cofactor>
</comment>
<comment type="similarity">
    <text evidence="3">Belongs to the class II aldolase/RraA-like family.</text>
</comment>
<reference evidence="13 14" key="1">
    <citation type="submission" date="2021-05" db="EMBL/GenBank/DDBJ databases">
        <title>Fusibacter ferrireducens sp. nov., an anaerobic, sulfur- and Fe-reducing bacterium isolated from the mangrove sediment.</title>
        <authorList>
            <person name="Qiu D."/>
        </authorList>
    </citation>
    <scope>NUCLEOTIDE SEQUENCE [LARGE SCALE GENOMIC DNA]</scope>
    <source>
        <strain evidence="13 14">DSM 12116</strain>
    </source>
</reference>
<evidence type="ECO:0000313" key="14">
    <source>
        <dbReference type="Proteomes" id="UP000746471"/>
    </source>
</evidence>
<dbReference type="PANTHER" id="PTHR33254:SF4">
    <property type="entry name" value="4-HYDROXY-4-METHYL-2-OXOGLUTARATE ALDOLASE 3-RELATED"/>
    <property type="match status" value="1"/>
</dbReference>
<evidence type="ECO:0000256" key="12">
    <source>
        <dbReference type="ARBA" id="ARBA00047973"/>
    </source>
</evidence>
<evidence type="ECO:0000256" key="8">
    <source>
        <dbReference type="ARBA" id="ARBA00025046"/>
    </source>
</evidence>
<protein>
    <recommendedName>
        <fullName evidence="7">Putative 4-hydroxy-4-methyl-2-oxoglutarate aldolase</fullName>
        <ecNumber evidence="6">4.1.1.112</ecNumber>
        <ecNumber evidence="5">4.1.3.17</ecNumber>
    </recommendedName>
    <alternativeName>
        <fullName evidence="11">Oxaloacetate decarboxylase</fullName>
    </alternativeName>
    <alternativeName>
        <fullName evidence="9">Regulator of ribonuclease activity homolog</fullName>
    </alternativeName>
    <alternativeName>
        <fullName evidence="10">RraA-like protein</fullName>
    </alternativeName>
</protein>
<dbReference type="InterPro" id="IPR005493">
    <property type="entry name" value="RraA/RraA-like"/>
</dbReference>
<dbReference type="InterPro" id="IPR036704">
    <property type="entry name" value="RraA/RraA-like_sf"/>
</dbReference>
<keyword evidence="14" id="KW-1185">Reference proteome</keyword>
<evidence type="ECO:0000256" key="6">
    <source>
        <dbReference type="ARBA" id="ARBA00012947"/>
    </source>
</evidence>
<accession>A0ABS5PN54</accession>
<sequence>MMTWSEAIAARAMKVDPALIGHYIEDGFMNLNIKPVADHFKLIGPAFPVTFSGRNSAMLFYALRRAPEGSVIVVDRCGDNQFACVGEGVTRIASQLKLGGIVIDGPSTDTIGIRNFDFPIFSTGISPVTTTGRFGEVNGDYNVPITCGGVTINPGDIIFGDLDGIIVIPPERFLTLLEQAEAATAREKEMFGKMSETDFRNKPFDSEVKVEAYFEARQQQKNSAK</sequence>
<evidence type="ECO:0000313" key="13">
    <source>
        <dbReference type="EMBL" id="MBS7526332.1"/>
    </source>
</evidence>
<comment type="function">
    <text evidence="8">Catalyzes the aldol cleavage of 4-hydroxy-4-methyl-2-oxoglutarate (HMG) into 2 molecules of pyruvate. Also contains a secondary oxaloacetate (OAA) decarboxylase activity due to the common pyruvate enolate transition state formed following C-C bond cleavage in the retro-aldol and decarboxylation reactions.</text>
</comment>
<evidence type="ECO:0000256" key="2">
    <source>
        <dbReference type="ARBA" id="ARBA00001968"/>
    </source>
</evidence>
<dbReference type="PANTHER" id="PTHR33254">
    <property type="entry name" value="4-HYDROXY-4-METHYL-2-OXOGLUTARATE ALDOLASE 3-RELATED"/>
    <property type="match status" value="1"/>
</dbReference>
<proteinExistence type="inferred from homology"/>
<dbReference type="Gene3D" id="3.50.30.40">
    <property type="entry name" value="Ribonuclease E inhibitor RraA/RraA-like"/>
    <property type="match status" value="1"/>
</dbReference>
<gene>
    <name evidence="13" type="ORF">KHM83_06555</name>
</gene>
<organism evidence="13 14">
    <name type="scientific">Fusibacter paucivorans</name>
    <dbReference type="NCBI Taxonomy" id="76009"/>
    <lineage>
        <taxon>Bacteria</taxon>
        <taxon>Bacillati</taxon>
        <taxon>Bacillota</taxon>
        <taxon>Clostridia</taxon>
        <taxon>Eubacteriales</taxon>
        <taxon>Eubacteriales Family XII. Incertae Sedis</taxon>
        <taxon>Fusibacter</taxon>
    </lineage>
</organism>
<evidence type="ECO:0000256" key="10">
    <source>
        <dbReference type="ARBA" id="ARBA00030169"/>
    </source>
</evidence>
<comment type="catalytic activity">
    <reaction evidence="12">
        <text>oxaloacetate + H(+) = pyruvate + CO2</text>
        <dbReference type="Rhea" id="RHEA:15641"/>
        <dbReference type="ChEBI" id="CHEBI:15361"/>
        <dbReference type="ChEBI" id="CHEBI:15378"/>
        <dbReference type="ChEBI" id="CHEBI:16452"/>
        <dbReference type="ChEBI" id="CHEBI:16526"/>
        <dbReference type="EC" id="4.1.1.112"/>
    </reaction>
</comment>
<comment type="catalytic activity">
    <reaction evidence="1">
        <text>4-hydroxy-4-methyl-2-oxoglutarate = 2 pyruvate</text>
        <dbReference type="Rhea" id="RHEA:22748"/>
        <dbReference type="ChEBI" id="CHEBI:15361"/>
        <dbReference type="ChEBI" id="CHEBI:58276"/>
        <dbReference type="EC" id="4.1.3.17"/>
    </reaction>
</comment>
<dbReference type="Proteomes" id="UP000746471">
    <property type="component" value="Unassembled WGS sequence"/>
</dbReference>
<evidence type="ECO:0000256" key="7">
    <source>
        <dbReference type="ARBA" id="ARBA00016549"/>
    </source>
</evidence>
<dbReference type="SUPFAM" id="SSF89562">
    <property type="entry name" value="RraA-like"/>
    <property type="match status" value="1"/>
</dbReference>
<dbReference type="CDD" id="cd16841">
    <property type="entry name" value="RraA_family"/>
    <property type="match status" value="1"/>
</dbReference>
<name>A0ABS5PN54_9FIRM</name>
<evidence type="ECO:0000256" key="5">
    <source>
        <dbReference type="ARBA" id="ARBA00012213"/>
    </source>
</evidence>
<evidence type="ECO:0000256" key="1">
    <source>
        <dbReference type="ARBA" id="ARBA00001342"/>
    </source>
</evidence>
<evidence type="ECO:0000256" key="9">
    <source>
        <dbReference type="ARBA" id="ARBA00029596"/>
    </source>
</evidence>
<dbReference type="EC" id="4.1.1.112" evidence="6"/>